<evidence type="ECO:0000256" key="8">
    <source>
        <dbReference type="SAM" id="Phobius"/>
    </source>
</evidence>
<evidence type="ECO:0000256" key="2">
    <source>
        <dbReference type="ARBA" id="ARBA00007776"/>
    </source>
</evidence>
<organism evidence="9 10">
    <name type="scientific">Desulfomonile tiedjei</name>
    <dbReference type="NCBI Taxonomy" id="2358"/>
    <lineage>
        <taxon>Bacteria</taxon>
        <taxon>Pseudomonadati</taxon>
        <taxon>Thermodesulfobacteriota</taxon>
        <taxon>Desulfomonilia</taxon>
        <taxon>Desulfomonilales</taxon>
        <taxon>Desulfomonilaceae</taxon>
        <taxon>Desulfomonile</taxon>
    </lineage>
</organism>
<feature type="transmembrane region" description="Helical" evidence="8">
    <location>
        <begin position="48"/>
        <end position="65"/>
    </location>
</feature>
<keyword evidence="3" id="KW-1003">Cell membrane</keyword>
<feature type="transmembrane region" description="Helical" evidence="8">
    <location>
        <begin position="6"/>
        <end position="27"/>
    </location>
</feature>
<dbReference type="AlphaFoldDB" id="A0A9D6UYZ9"/>
<comment type="caution">
    <text evidence="9">The sequence shown here is derived from an EMBL/GenBank/DDBJ whole genome shotgun (WGS) entry which is preliminary data.</text>
</comment>
<dbReference type="GO" id="GO:0008360">
    <property type="term" value="P:regulation of cell shape"/>
    <property type="evidence" value="ECO:0007669"/>
    <property type="project" value="UniProtKB-KW"/>
</dbReference>
<feature type="transmembrane region" description="Helical" evidence="8">
    <location>
        <begin position="133"/>
        <end position="152"/>
    </location>
</feature>
<comment type="subcellular location">
    <subcellularLocation>
        <location evidence="1">Cell membrane</location>
        <topology evidence="1">Multi-pass membrane protein</topology>
    </subcellularLocation>
</comment>
<evidence type="ECO:0000256" key="7">
    <source>
        <dbReference type="ARBA" id="ARBA00023136"/>
    </source>
</evidence>
<keyword evidence="5" id="KW-0133">Cell shape</keyword>
<proteinExistence type="inferred from homology"/>
<keyword evidence="4 8" id="KW-0812">Transmembrane</keyword>
<evidence type="ECO:0000313" key="9">
    <source>
        <dbReference type="EMBL" id="MBI5249006.1"/>
    </source>
</evidence>
<keyword evidence="7 8" id="KW-0472">Membrane</keyword>
<dbReference type="InterPro" id="IPR007227">
    <property type="entry name" value="Cell_shape_determining_MreD"/>
</dbReference>
<dbReference type="NCBIfam" id="TIGR03426">
    <property type="entry name" value="shape_MreD"/>
    <property type="match status" value="1"/>
</dbReference>
<evidence type="ECO:0000256" key="1">
    <source>
        <dbReference type="ARBA" id="ARBA00004651"/>
    </source>
</evidence>
<evidence type="ECO:0000256" key="5">
    <source>
        <dbReference type="ARBA" id="ARBA00022960"/>
    </source>
</evidence>
<comment type="similarity">
    <text evidence="2">Belongs to the MreD family.</text>
</comment>
<dbReference type="Proteomes" id="UP000807825">
    <property type="component" value="Unassembled WGS sequence"/>
</dbReference>
<evidence type="ECO:0000313" key="10">
    <source>
        <dbReference type="Proteomes" id="UP000807825"/>
    </source>
</evidence>
<feature type="transmembrane region" description="Helical" evidence="8">
    <location>
        <begin position="71"/>
        <end position="88"/>
    </location>
</feature>
<keyword evidence="6 8" id="KW-1133">Transmembrane helix</keyword>
<name>A0A9D6UYZ9_9BACT</name>
<dbReference type="Pfam" id="PF04093">
    <property type="entry name" value="MreD"/>
    <property type="match status" value="1"/>
</dbReference>
<feature type="transmembrane region" description="Helical" evidence="8">
    <location>
        <begin position="100"/>
        <end position="121"/>
    </location>
</feature>
<evidence type="ECO:0000256" key="6">
    <source>
        <dbReference type="ARBA" id="ARBA00022989"/>
    </source>
</evidence>
<gene>
    <name evidence="9" type="primary">mreD</name>
    <name evidence="9" type="ORF">HY912_05875</name>
</gene>
<protein>
    <submittedName>
        <fullName evidence="9">Rod shape-determining protein MreD</fullName>
    </submittedName>
</protein>
<accession>A0A9D6UYZ9</accession>
<dbReference type="GO" id="GO:0005886">
    <property type="term" value="C:plasma membrane"/>
    <property type="evidence" value="ECO:0007669"/>
    <property type="project" value="UniProtKB-SubCell"/>
</dbReference>
<evidence type="ECO:0000256" key="3">
    <source>
        <dbReference type="ARBA" id="ARBA00022475"/>
    </source>
</evidence>
<dbReference type="EMBL" id="JACRDE010000169">
    <property type="protein sequence ID" value="MBI5249006.1"/>
    <property type="molecule type" value="Genomic_DNA"/>
</dbReference>
<reference evidence="9" key="1">
    <citation type="submission" date="2020-07" db="EMBL/GenBank/DDBJ databases">
        <title>Huge and variable diversity of episymbiotic CPR bacteria and DPANN archaea in groundwater ecosystems.</title>
        <authorList>
            <person name="He C.Y."/>
            <person name="Keren R."/>
            <person name="Whittaker M."/>
            <person name="Farag I.F."/>
            <person name="Doudna J."/>
            <person name="Cate J.H.D."/>
            <person name="Banfield J.F."/>
        </authorList>
    </citation>
    <scope>NUCLEOTIDE SEQUENCE</scope>
    <source>
        <strain evidence="9">NC_groundwater_1664_Pr3_B-0.1um_52_9</strain>
    </source>
</reference>
<sequence>MRDVFFILMAGLTTIVIQTTFAGFFWGSEYKPDLMLVLVSWAGFRMQFLVGVALAFCGGLILDLFSGSPSGLFSLMYCFLLLAFGYADSRFHVDSNSAKAVMIFAASLIVGGMVFIMRRVASPVELGWNVGQWIIIKSGITAMTSLVILPALDSLWSGYTRLVGIR</sequence>
<evidence type="ECO:0000256" key="4">
    <source>
        <dbReference type="ARBA" id="ARBA00022692"/>
    </source>
</evidence>